<keyword evidence="2" id="KW-1133">Transmembrane helix</keyword>
<proteinExistence type="predicted"/>
<dbReference type="EMBL" id="UOFT01000023">
    <property type="protein sequence ID" value="VAW92198.1"/>
    <property type="molecule type" value="Genomic_DNA"/>
</dbReference>
<feature type="transmembrane region" description="Helical" evidence="2">
    <location>
        <begin position="124"/>
        <end position="144"/>
    </location>
</feature>
<dbReference type="InterPro" id="IPR043128">
    <property type="entry name" value="Rev_trsase/Diguanyl_cyclase"/>
</dbReference>
<feature type="transmembrane region" description="Helical" evidence="2">
    <location>
        <begin position="34"/>
        <end position="55"/>
    </location>
</feature>
<feature type="compositionally biased region" description="Basic and acidic residues" evidence="1">
    <location>
        <begin position="342"/>
        <end position="352"/>
    </location>
</feature>
<feature type="transmembrane region" description="Helical" evidence="2">
    <location>
        <begin position="94"/>
        <end position="112"/>
    </location>
</feature>
<dbReference type="Pfam" id="PF00990">
    <property type="entry name" value="GGDEF"/>
    <property type="match status" value="2"/>
</dbReference>
<accession>A0A3B0ZFD9</accession>
<dbReference type="GO" id="GO:0005886">
    <property type="term" value="C:plasma membrane"/>
    <property type="evidence" value="ECO:0007669"/>
    <property type="project" value="TreeGrafter"/>
</dbReference>
<dbReference type="GO" id="GO:1902201">
    <property type="term" value="P:negative regulation of bacterial-type flagellum-dependent cell motility"/>
    <property type="evidence" value="ECO:0007669"/>
    <property type="project" value="TreeGrafter"/>
</dbReference>
<protein>
    <recommendedName>
        <fullName evidence="3">GGDEF domain-containing protein</fullName>
    </recommendedName>
</protein>
<name>A0A3B0ZFD9_9ZZZZ</name>
<gene>
    <name evidence="4" type="ORF">MNBD_GAMMA23-240</name>
</gene>
<feature type="region of interest" description="Disordered" evidence="1">
    <location>
        <begin position="342"/>
        <end position="371"/>
    </location>
</feature>
<feature type="compositionally biased region" description="Basic residues" evidence="1">
    <location>
        <begin position="353"/>
        <end position="371"/>
    </location>
</feature>
<dbReference type="SUPFAM" id="SSF55073">
    <property type="entry name" value="Nucleotide cyclase"/>
    <property type="match status" value="1"/>
</dbReference>
<evidence type="ECO:0000256" key="2">
    <source>
        <dbReference type="SAM" id="Phobius"/>
    </source>
</evidence>
<sequence length="420" mass="47614">MDLRRSIYLLSAPTFITIIIVSFISEIIHITQPIFFALPLLPYVIFLAALVLAFIFNNNREFMILVLLCLSYWVVSQLMFKSNPLLNIAQREQLTNYVTFLLPLNFVIFSFTKERGILSRYGQKQLAIVAAQIIIVALLLRFPVSSISTIFNAEFLSILNHRSVYIPQISIISFEFSLLVLASLIIHQPSIRLGGFFGSLIFLFLSFLNIDNPDAFILFYTIVGSVLITSIILNSYTLAYHDELTGLASRRALKQYLMSLGPNYTLAMFDVDHFKKVNDTYGHDVGDQVLRKLAGHLRSAPGGAKAYRYGGEEFTLVYNGKSAAEAAEYADQLRKQIEKDSFSIRNTSDRPKRSAKHKKNTRNKRNKPVHKNLRYTVSIGLAEYNEQHKTPFDTLKKADKALYAAKQKGRNCVVISKSKA</sequence>
<dbReference type="CDD" id="cd01949">
    <property type="entry name" value="GGDEF"/>
    <property type="match status" value="1"/>
</dbReference>
<organism evidence="4">
    <name type="scientific">hydrothermal vent metagenome</name>
    <dbReference type="NCBI Taxonomy" id="652676"/>
    <lineage>
        <taxon>unclassified sequences</taxon>
        <taxon>metagenomes</taxon>
        <taxon>ecological metagenomes</taxon>
    </lineage>
</organism>
<dbReference type="GO" id="GO:0043709">
    <property type="term" value="P:cell adhesion involved in single-species biofilm formation"/>
    <property type="evidence" value="ECO:0007669"/>
    <property type="project" value="TreeGrafter"/>
</dbReference>
<evidence type="ECO:0000313" key="4">
    <source>
        <dbReference type="EMBL" id="VAW92198.1"/>
    </source>
</evidence>
<dbReference type="PROSITE" id="PS50887">
    <property type="entry name" value="GGDEF"/>
    <property type="match status" value="1"/>
</dbReference>
<feature type="transmembrane region" description="Helical" evidence="2">
    <location>
        <begin position="193"/>
        <end position="210"/>
    </location>
</feature>
<feature type="transmembrane region" description="Helical" evidence="2">
    <location>
        <begin position="7"/>
        <end position="28"/>
    </location>
</feature>
<dbReference type="PANTHER" id="PTHR45138:SF9">
    <property type="entry name" value="DIGUANYLATE CYCLASE DGCM-RELATED"/>
    <property type="match status" value="1"/>
</dbReference>
<feature type="domain" description="GGDEF" evidence="3">
    <location>
        <begin position="262"/>
        <end position="418"/>
    </location>
</feature>
<keyword evidence="2" id="KW-0472">Membrane</keyword>
<dbReference type="GO" id="GO:0052621">
    <property type="term" value="F:diguanylate cyclase activity"/>
    <property type="evidence" value="ECO:0007669"/>
    <property type="project" value="TreeGrafter"/>
</dbReference>
<dbReference type="AlphaFoldDB" id="A0A3B0ZFD9"/>
<dbReference type="NCBIfam" id="TIGR00254">
    <property type="entry name" value="GGDEF"/>
    <property type="match status" value="1"/>
</dbReference>
<feature type="transmembrane region" description="Helical" evidence="2">
    <location>
        <begin position="216"/>
        <end position="240"/>
    </location>
</feature>
<feature type="transmembrane region" description="Helical" evidence="2">
    <location>
        <begin position="62"/>
        <end position="82"/>
    </location>
</feature>
<keyword evidence="2" id="KW-0812">Transmembrane</keyword>
<evidence type="ECO:0000256" key="1">
    <source>
        <dbReference type="SAM" id="MobiDB-lite"/>
    </source>
</evidence>
<dbReference type="Gene3D" id="3.30.70.270">
    <property type="match status" value="1"/>
</dbReference>
<dbReference type="InterPro" id="IPR050469">
    <property type="entry name" value="Diguanylate_Cyclase"/>
</dbReference>
<dbReference type="SMART" id="SM00267">
    <property type="entry name" value="GGDEF"/>
    <property type="match status" value="1"/>
</dbReference>
<dbReference type="InterPro" id="IPR000160">
    <property type="entry name" value="GGDEF_dom"/>
</dbReference>
<reference evidence="4" key="1">
    <citation type="submission" date="2018-06" db="EMBL/GenBank/DDBJ databases">
        <authorList>
            <person name="Zhirakovskaya E."/>
        </authorList>
    </citation>
    <scope>NUCLEOTIDE SEQUENCE</scope>
</reference>
<evidence type="ECO:0000259" key="3">
    <source>
        <dbReference type="PROSITE" id="PS50887"/>
    </source>
</evidence>
<dbReference type="InterPro" id="IPR029787">
    <property type="entry name" value="Nucleotide_cyclase"/>
</dbReference>
<dbReference type="PANTHER" id="PTHR45138">
    <property type="entry name" value="REGULATORY COMPONENTS OF SENSORY TRANSDUCTION SYSTEM"/>
    <property type="match status" value="1"/>
</dbReference>
<feature type="transmembrane region" description="Helical" evidence="2">
    <location>
        <begin position="164"/>
        <end position="186"/>
    </location>
</feature>